<dbReference type="InterPro" id="IPR002104">
    <property type="entry name" value="Integrase_catalytic"/>
</dbReference>
<dbReference type="InterPro" id="IPR011010">
    <property type="entry name" value="DNA_brk_join_enz"/>
</dbReference>
<dbReference type="InterPro" id="IPR013762">
    <property type="entry name" value="Integrase-like_cat_sf"/>
</dbReference>
<comment type="caution">
    <text evidence="3">The sequence shown here is derived from an EMBL/GenBank/DDBJ whole genome shotgun (WGS) entry which is preliminary data.</text>
</comment>
<evidence type="ECO:0000259" key="2">
    <source>
        <dbReference type="PROSITE" id="PS51898"/>
    </source>
</evidence>
<evidence type="ECO:0000313" key="3">
    <source>
        <dbReference type="EMBL" id="HHS63396.1"/>
    </source>
</evidence>
<keyword evidence="1" id="KW-0233">DNA recombination</keyword>
<evidence type="ECO:0000256" key="1">
    <source>
        <dbReference type="ARBA" id="ARBA00023172"/>
    </source>
</evidence>
<dbReference type="GO" id="GO:0006310">
    <property type="term" value="P:DNA recombination"/>
    <property type="evidence" value="ECO:0007669"/>
    <property type="project" value="UniProtKB-KW"/>
</dbReference>
<organism evidence="3">
    <name type="scientific">candidate division WOR-3 bacterium</name>
    <dbReference type="NCBI Taxonomy" id="2052148"/>
    <lineage>
        <taxon>Bacteria</taxon>
        <taxon>Bacteria division WOR-3</taxon>
    </lineage>
</organism>
<dbReference type="GO" id="GO:0003677">
    <property type="term" value="F:DNA binding"/>
    <property type="evidence" value="ECO:0007669"/>
    <property type="project" value="InterPro"/>
</dbReference>
<dbReference type="PROSITE" id="PS51898">
    <property type="entry name" value="TYR_RECOMBINASE"/>
    <property type="match status" value="1"/>
</dbReference>
<gene>
    <name evidence="3" type="ORF">ENV70_07310</name>
</gene>
<proteinExistence type="predicted"/>
<name>A0A7C6AG13_UNCW3</name>
<dbReference type="Pfam" id="PF00589">
    <property type="entry name" value="Phage_integrase"/>
    <property type="match status" value="1"/>
</dbReference>
<feature type="domain" description="Tyr recombinase" evidence="2">
    <location>
        <begin position="1"/>
        <end position="38"/>
    </location>
</feature>
<dbReference type="AlphaFoldDB" id="A0A7C6AG13"/>
<dbReference type="GO" id="GO:0015074">
    <property type="term" value="P:DNA integration"/>
    <property type="evidence" value="ECO:0007669"/>
    <property type="project" value="InterPro"/>
</dbReference>
<reference evidence="3" key="1">
    <citation type="journal article" date="2020" name="mSystems">
        <title>Genome- and Community-Level Interaction Insights into Carbon Utilization and Element Cycling Functions of Hydrothermarchaeota in Hydrothermal Sediment.</title>
        <authorList>
            <person name="Zhou Z."/>
            <person name="Liu Y."/>
            <person name="Xu W."/>
            <person name="Pan J."/>
            <person name="Luo Z.H."/>
            <person name="Li M."/>
        </authorList>
    </citation>
    <scope>NUCLEOTIDE SEQUENCE [LARGE SCALE GENOMIC DNA]</scope>
    <source>
        <strain evidence="3">SpSt-783</strain>
    </source>
</reference>
<dbReference type="EMBL" id="DTHJ01000147">
    <property type="protein sequence ID" value="HHS63396.1"/>
    <property type="molecule type" value="Genomic_DNA"/>
</dbReference>
<sequence length="51" mass="5730">MEGGTDLRYIQEILGHTSSKTTAIYTHVSQKSLGKIKSPLDTLNLKKEIKR</sequence>
<dbReference type="SUPFAM" id="SSF56349">
    <property type="entry name" value="DNA breaking-rejoining enzymes"/>
    <property type="match status" value="1"/>
</dbReference>
<accession>A0A7C6AG13</accession>
<protein>
    <recommendedName>
        <fullName evidence="2">Tyr recombinase domain-containing protein</fullName>
    </recommendedName>
</protein>
<dbReference type="Gene3D" id="1.10.443.10">
    <property type="entry name" value="Intergrase catalytic core"/>
    <property type="match status" value="1"/>
</dbReference>